<dbReference type="RefSeq" id="WP_256401791.1">
    <property type="nucleotide sequence ID" value="NZ_JANHJR010000004.1"/>
</dbReference>
<dbReference type="InterPro" id="IPR055170">
    <property type="entry name" value="GFO_IDH_MocA-like_dom"/>
</dbReference>
<sequence>MLTVGIVGCGKASKQYHFPVVEALDRVELAWVCDLDTETARAAGVEQDVPWYDDVDEAYEHLPDIVHVNTPVFTHADLTKRALRGGSHVLVEKPMAMTVAECEEMQAVAEETGKKLCVVHNNLFFDPMRAVMERVADGAYGDLVTVRSFLGGQPNPDAPHRGWTEQSHGGPIGDRLPHPVYLVTHFMDDVSDADVTITSTTDDGDVLGVTVALSEDDRVGLSGTITASEHAIPSKRATVIGEERLAVVDLFNYTAIEYSTVDRSPVSIVADNAMAAGQLVTSTVGNVLGYALDQRGPGSKYAAPGHYALIEQFVDAIVYDREPPVTAADGIRCVTLLERIETAREEQAVGAIRADGEGDDDPGDEADG</sequence>
<protein>
    <submittedName>
        <fullName evidence="4">Gfo/Idh/MocA family protein</fullName>
    </submittedName>
</protein>
<dbReference type="AlphaFoldDB" id="A0ABD6DR83"/>
<dbReference type="InterPro" id="IPR036291">
    <property type="entry name" value="NAD(P)-bd_dom_sf"/>
</dbReference>
<evidence type="ECO:0000259" key="3">
    <source>
        <dbReference type="Pfam" id="PF22725"/>
    </source>
</evidence>
<evidence type="ECO:0000256" key="1">
    <source>
        <dbReference type="SAM" id="MobiDB-lite"/>
    </source>
</evidence>
<dbReference type="PANTHER" id="PTHR43377">
    <property type="entry name" value="BILIVERDIN REDUCTASE A"/>
    <property type="match status" value="1"/>
</dbReference>
<dbReference type="InterPro" id="IPR051450">
    <property type="entry name" value="Gfo/Idh/MocA_Oxidoreductases"/>
</dbReference>
<dbReference type="Pfam" id="PF01408">
    <property type="entry name" value="GFO_IDH_MocA"/>
    <property type="match status" value="1"/>
</dbReference>
<organism evidence="4 5">
    <name type="scientific">Haloarchaeobius litoreus</name>
    <dbReference type="NCBI Taxonomy" id="755306"/>
    <lineage>
        <taxon>Archaea</taxon>
        <taxon>Methanobacteriati</taxon>
        <taxon>Methanobacteriota</taxon>
        <taxon>Stenosarchaea group</taxon>
        <taxon>Halobacteria</taxon>
        <taxon>Halobacteriales</taxon>
        <taxon>Halorubellaceae</taxon>
        <taxon>Haloarchaeobius</taxon>
    </lineage>
</organism>
<dbReference type="Proteomes" id="UP001597034">
    <property type="component" value="Unassembled WGS sequence"/>
</dbReference>
<dbReference type="InterPro" id="IPR000683">
    <property type="entry name" value="Gfo/Idh/MocA-like_OxRdtase_N"/>
</dbReference>
<comment type="caution">
    <text evidence="4">The sequence shown here is derived from an EMBL/GenBank/DDBJ whole genome shotgun (WGS) entry which is preliminary data.</text>
</comment>
<dbReference type="SUPFAM" id="SSF55347">
    <property type="entry name" value="Glyceraldehyde-3-phosphate dehydrogenase-like, C-terminal domain"/>
    <property type="match status" value="1"/>
</dbReference>
<name>A0ABD6DR83_9EURY</name>
<gene>
    <name evidence="4" type="ORF">ACFSBL_18715</name>
</gene>
<keyword evidence="5" id="KW-1185">Reference proteome</keyword>
<dbReference type="Pfam" id="PF22725">
    <property type="entry name" value="GFO_IDH_MocA_C3"/>
    <property type="match status" value="1"/>
</dbReference>
<dbReference type="SUPFAM" id="SSF51735">
    <property type="entry name" value="NAD(P)-binding Rossmann-fold domains"/>
    <property type="match status" value="1"/>
</dbReference>
<reference evidence="4 5" key="1">
    <citation type="journal article" date="2019" name="Int. J. Syst. Evol. Microbiol.">
        <title>The Global Catalogue of Microorganisms (GCM) 10K type strain sequencing project: providing services to taxonomists for standard genome sequencing and annotation.</title>
        <authorList>
            <consortium name="The Broad Institute Genomics Platform"/>
            <consortium name="The Broad Institute Genome Sequencing Center for Infectious Disease"/>
            <person name="Wu L."/>
            <person name="Ma J."/>
        </authorList>
    </citation>
    <scope>NUCLEOTIDE SEQUENCE [LARGE SCALE GENOMIC DNA]</scope>
    <source>
        <strain evidence="4 5">CGMCC 1.10390</strain>
    </source>
</reference>
<accession>A0ABD6DR83</accession>
<dbReference type="Gene3D" id="3.30.360.10">
    <property type="entry name" value="Dihydrodipicolinate Reductase, domain 2"/>
    <property type="match status" value="1"/>
</dbReference>
<evidence type="ECO:0000313" key="5">
    <source>
        <dbReference type="Proteomes" id="UP001597034"/>
    </source>
</evidence>
<feature type="domain" description="Gfo/Idh/MocA-like oxidoreductase N-terminal" evidence="2">
    <location>
        <begin position="3"/>
        <end position="119"/>
    </location>
</feature>
<dbReference type="PANTHER" id="PTHR43377:SF1">
    <property type="entry name" value="BILIVERDIN REDUCTASE A"/>
    <property type="match status" value="1"/>
</dbReference>
<proteinExistence type="predicted"/>
<feature type="region of interest" description="Disordered" evidence="1">
    <location>
        <begin position="349"/>
        <end position="368"/>
    </location>
</feature>
<evidence type="ECO:0000259" key="2">
    <source>
        <dbReference type="Pfam" id="PF01408"/>
    </source>
</evidence>
<dbReference type="Gene3D" id="3.40.50.720">
    <property type="entry name" value="NAD(P)-binding Rossmann-like Domain"/>
    <property type="match status" value="1"/>
</dbReference>
<feature type="domain" description="GFO/IDH/MocA-like oxidoreductase" evidence="3">
    <location>
        <begin position="129"/>
        <end position="243"/>
    </location>
</feature>
<feature type="compositionally biased region" description="Acidic residues" evidence="1">
    <location>
        <begin position="357"/>
        <end position="368"/>
    </location>
</feature>
<dbReference type="EMBL" id="JBHUDO010000004">
    <property type="protein sequence ID" value="MFD1647729.1"/>
    <property type="molecule type" value="Genomic_DNA"/>
</dbReference>
<evidence type="ECO:0000313" key="4">
    <source>
        <dbReference type="EMBL" id="MFD1647729.1"/>
    </source>
</evidence>